<proteinExistence type="predicted"/>
<protein>
    <recommendedName>
        <fullName evidence="4">Transmembrane protein</fullName>
    </recommendedName>
</protein>
<accession>A0AAC9IU89</accession>
<sequence>MSDTELLIPASQADASAINARTRRGRLQMLFLLLACAAPVIASYLAYYVFKPEGGKTNFGTLVHPTQAANSAWFNVPLQGKWTLLIARPAGECQIKDEKCIEALFLMRQVKVAVGRESGRVQLLWVNLDGKPVDPEVTKAYDEQVAGFKVVPLPTSPKLQAEFLAWLNKEGAGEQIQLLDPSPAKMMYFPVTNSPKEFGAIKKDLEKLLRLNHQGESL</sequence>
<evidence type="ECO:0000313" key="3">
    <source>
        <dbReference type="Proteomes" id="UP000182060"/>
    </source>
</evidence>
<dbReference type="GeneID" id="31482324"/>
<name>A0AAC9IU89_9BURK</name>
<reference evidence="2" key="1">
    <citation type="journal article" date="2017" name="Appl. Environ. Microbiol.">
        <title>Microdiversification of a pelagic Polynucleobacter species is mainly driven by acquisition of genomic islands from a partially interspecific gene pool.</title>
        <authorList>
            <person name="Hoetzinger M."/>
            <person name="Hahn M.W."/>
            <person name="Jezberova J."/>
            <person name="Schmidt J."/>
            <person name="Koll U."/>
        </authorList>
    </citation>
    <scope>NUCLEOTIDE SEQUENCE</scope>
    <source>
        <strain evidence="2">MWH-RechtKol4</strain>
    </source>
</reference>
<evidence type="ECO:0008006" key="4">
    <source>
        <dbReference type="Google" id="ProtNLM"/>
    </source>
</evidence>
<dbReference type="AlphaFoldDB" id="A0AAC9IU89"/>
<feature type="transmembrane region" description="Helical" evidence="1">
    <location>
        <begin position="30"/>
        <end position="50"/>
    </location>
</feature>
<dbReference type="OMA" id="YFMRQIR"/>
<organism evidence="2 3">
    <name type="scientific">Polynucleobacter asymbioticus</name>
    <dbReference type="NCBI Taxonomy" id="576611"/>
    <lineage>
        <taxon>Bacteria</taxon>
        <taxon>Pseudomonadati</taxon>
        <taxon>Pseudomonadota</taxon>
        <taxon>Betaproteobacteria</taxon>
        <taxon>Burkholderiales</taxon>
        <taxon>Burkholderiaceae</taxon>
        <taxon>Polynucleobacter</taxon>
    </lineage>
</organism>
<keyword evidence="1" id="KW-0812">Transmembrane</keyword>
<keyword evidence="1" id="KW-1133">Transmembrane helix</keyword>
<dbReference type="RefSeq" id="WP_011903768.1">
    <property type="nucleotide sequence ID" value="NZ_CP015016.1"/>
</dbReference>
<keyword evidence="1" id="KW-0472">Membrane</keyword>
<gene>
    <name evidence="2" type="ORF">AOC25_10955</name>
</gene>
<evidence type="ECO:0000313" key="2">
    <source>
        <dbReference type="EMBL" id="APC02101.1"/>
    </source>
</evidence>
<evidence type="ECO:0000256" key="1">
    <source>
        <dbReference type="SAM" id="Phobius"/>
    </source>
</evidence>
<dbReference type="EMBL" id="CP015017">
    <property type="protein sequence ID" value="APC02101.1"/>
    <property type="molecule type" value="Genomic_DNA"/>
</dbReference>
<dbReference type="Proteomes" id="UP000182060">
    <property type="component" value="Chromosome"/>
</dbReference>